<evidence type="ECO:0000313" key="6">
    <source>
        <dbReference type="EMBL" id="OTF69775.1"/>
    </source>
</evidence>
<name>A0A1Y3ARG3_EURMA</name>
<dbReference type="Pfam" id="PF12796">
    <property type="entry name" value="Ank_2"/>
    <property type="match status" value="1"/>
</dbReference>
<keyword evidence="2" id="KW-0268">Exocytosis</keyword>
<dbReference type="EMBL" id="MUJZ01068889">
    <property type="protein sequence ID" value="OTF69775.1"/>
    <property type="molecule type" value="Genomic_DNA"/>
</dbReference>
<keyword evidence="7" id="KW-1185">Reference proteome</keyword>
<sequence length="94" mass="10624">MKSVLEKSRHIEGEFGANLVHYAARNGDVNILNFLIIKCGLNPLLRSTDNGYLPAHEAASFGKIEAFIWLLKMTNSSLMDRDYYGHTYLHIAAR</sequence>
<evidence type="ECO:0000256" key="3">
    <source>
        <dbReference type="ARBA" id="ARBA00022537"/>
    </source>
</evidence>
<keyword evidence="5" id="KW-0472">Membrane</keyword>
<dbReference type="SMART" id="SM00248">
    <property type="entry name" value="ANK"/>
    <property type="match status" value="2"/>
</dbReference>
<protein>
    <submittedName>
        <fullName evidence="6">Ankyrin repeat domain containing protein</fullName>
    </submittedName>
</protein>
<evidence type="ECO:0000256" key="4">
    <source>
        <dbReference type="ARBA" id="ARBA00023028"/>
    </source>
</evidence>
<keyword evidence="5" id="KW-1053">Target membrane</keyword>
<dbReference type="Gene3D" id="1.25.40.20">
    <property type="entry name" value="Ankyrin repeat-containing domain"/>
    <property type="match status" value="1"/>
</dbReference>
<evidence type="ECO:0000313" key="7">
    <source>
        <dbReference type="Proteomes" id="UP000194236"/>
    </source>
</evidence>
<accession>A0A1Y3ARG3</accession>
<comment type="subcellular location">
    <subcellularLocation>
        <location evidence="1">Target cell membrane</location>
    </subcellularLocation>
</comment>
<evidence type="ECO:0000256" key="1">
    <source>
        <dbReference type="ARBA" id="ARBA00004175"/>
    </source>
</evidence>
<dbReference type="InterPro" id="IPR002110">
    <property type="entry name" value="Ankyrin_rpt"/>
</dbReference>
<keyword evidence="4" id="KW-0528">Neurotoxin</keyword>
<dbReference type="AlphaFoldDB" id="A0A1Y3ARG3"/>
<evidence type="ECO:0000256" key="5">
    <source>
        <dbReference type="ARBA" id="ARBA00023298"/>
    </source>
</evidence>
<dbReference type="InterPro" id="IPR036770">
    <property type="entry name" value="Ankyrin_rpt-contain_sf"/>
</dbReference>
<organism evidence="6 7">
    <name type="scientific">Euroglyphus maynei</name>
    <name type="common">Mayne's house dust mite</name>
    <dbReference type="NCBI Taxonomy" id="6958"/>
    <lineage>
        <taxon>Eukaryota</taxon>
        <taxon>Metazoa</taxon>
        <taxon>Ecdysozoa</taxon>
        <taxon>Arthropoda</taxon>
        <taxon>Chelicerata</taxon>
        <taxon>Arachnida</taxon>
        <taxon>Acari</taxon>
        <taxon>Acariformes</taxon>
        <taxon>Sarcoptiformes</taxon>
        <taxon>Astigmata</taxon>
        <taxon>Psoroptidia</taxon>
        <taxon>Analgoidea</taxon>
        <taxon>Pyroglyphidae</taxon>
        <taxon>Pyroglyphinae</taxon>
        <taxon>Euroglyphus</taxon>
    </lineage>
</organism>
<dbReference type="GO" id="GO:0044218">
    <property type="term" value="C:other organism cell membrane"/>
    <property type="evidence" value="ECO:0007669"/>
    <property type="project" value="UniProtKB-KW"/>
</dbReference>
<comment type="caution">
    <text evidence="6">The sequence shown here is derived from an EMBL/GenBank/DDBJ whole genome shotgun (WGS) entry which is preliminary data.</text>
</comment>
<dbReference type="GO" id="GO:0006887">
    <property type="term" value="P:exocytosis"/>
    <property type="evidence" value="ECO:0007669"/>
    <property type="project" value="UniProtKB-KW"/>
</dbReference>
<gene>
    <name evidence="6" type="ORF">BLA29_013114</name>
</gene>
<evidence type="ECO:0000256" key="2">
    <source>
        <dbReference type="ARBA" id="ARBA00022483"/>
    </source>
</evidence>
<dbReference type="SUPFAM" id="SSF48403">
    <property type="entry name" value="Ankyrin repeat"/>
    <property type="match status" value="1"/>
</dbReference>
<dbReference type="Proteomes" id="UP000194236">
    <property type="component" value="Unassembled WGS sequence"/>
</dbReference>
<keyword evidence="4" id="KW-0638">Presynaptic neurotoxin</keyword>
<keyword evidence="3" id="KW-1052">Target cell membrane</keyword>
<reference evidence="6 7" key="1">
    <citation type="submission" date="2017-03" db="EMBL/GenBank/DDBJ databases">
        <title>Genome Survey of Euroglyphus maynei.</title>
        <authorList>
            <person name="Arlian L.G."/>
            <person name="Morgan M.S."/>
            <person name="Rider S.D."/>
        </authorList>
    </citation>
    <scope>NUCLEOTIDE SEQUENCE [LARGE SCALE GENOMIC DNA]</scope>
    <source>
        <strain evidence="6">Arlian Lab</strain>
        <tissue evidence="6">Whole body</tissue>
    </source>
</reference>
<proteinExistence type="predicted"/>
<keyword evidence="4" id="KW-0800">Toxin</keyword>
<dbReference type="GO" id="GO:0044231">
    <property type="term" value="C:host cell presynaptic membrane"/>
    <property type="evidence" value="ECO:0007669"/>
    <property type="project" value="UniProtKB-KW"/>
</dbReference>
<dbReference type="OrthoDB" id="10261302at2759"/>